<evidence type="ECO:0000256" key="19">
    <source>
        <dbReference type="ARBA" id="ARBA00067387"/>
    </source>
</evidence>
<dbReference type="NCBIfam" id="TIGR01479">
    <property type="entry name" value="GMP_PMI"/>
    <property type="match status" value="1"/>
</dbReference>
<dbReference type="AlphaFoldDB" id="A0A3Q9JJ71"/>
<comment type="pathway">
    <text evidence="4">Nucleotide-sugar biosynthesis; GDP-alpha-D-mannose biosynthesis; GDP-alpha-D-mannose from alpha-D-mannose 1-phosphate (GTP route): step 1/1.</text>
</comment>
<evidence type="ECO:0000256" key="3">
    <source>
        <dbReference type="ARBA" id="ARBA00004666"/>
    </source>
</evidence>
<dbReference type="Pfam" id="PF01050">
    <property type="entry name" value="MannoseP_isomer"/>
    <property type="match status" value="1"/>
</dbReference>
<keyword evidence="12" id="KW-0016">Alginate biosynthesis</keyword>
<dbReference type="CDD" id="cd02213">
    <property type="entry name" value="cupin_PMI_typeII_C"/>
    <property type="match status" value="1"/>
</dbReference>
<keyword evidence="11" id="KW-0547">Nucleotide-binding</keyword>
<evidence type="ECO:0000259" key="23">
    <source>
        <dbReference type="Pfam" id="PF22640"/>
    </source>
</evidence>
<evidence type="ECO:0000256" key="13">
    <source>
        <dbReference type="ARBA" id="ARBA00023134"/>
    </source>
</evidence>
<evidence type="ECO:0000256" key="17">
    <source>
        <dbReference type="ARBA" id="ARBA00047343"/>
    </source>
</evidence>
<evidence type="ECO:0000256" key="4">
    <source>
        <dbReference type="ARBA" id="ARBA00004823"/>
    </source>
</evidence>
<dbReference type="InterPro" id="IPR005835">
    <property type="entry name" value="NTP_transferase_dom"/>
</dbReference>
<dbReference type="InterPro" id="IPR011051">
    <property type="entry name" value="RmlC_Cupin_sf"/>
</dbReference>
<dbReference type="CDD" id="cd02509">
    <property type="entry name" value="GDP-M1P_Guanylyltransferase"/>
    <property type="match status" value="1"/>
</dbReference>
<evidence type="ECO:0000256" key="10">
    <source>
        <dbReference type="ARBA" id="ARBA00022695"/>
    </source>
</evidence>
<evidence type="ECO:0000256" key="11">
    <source>
        <dbReference type="ARBA" id="ARBA00022741"/>
    </source>
</evidence>
<evidence type="ECO:0000313" key="24">
    <source>
        <dbReference type="EMBL" id="AZS50754.1"/>
    </source>
</evidence>
<comment type="subunit">
    <text evidence="6">Monomer.</text>
</comment>
<evidence type="ECO:0000259" key="21">
    <source>
        <dbReference type="Pfam" id="PF00483"/>
    </source>
</evidence>
<keyword evidence="13" id="KW-0342">GTP-binding</keyword>
<dbReference type="FunFam" id="2.60.120.10:FF:000032">
    <property type="entry name" value="Mannose-1-phosphate guanylyltransferase/mannose-6-phosphate isomerase"/>
    <property type="match status" value="1"/>
</dbReference>
<evidence type="ECO:0000256" key="20">
    <source>
        <dbReference type="RuleBase" id="RU004190"/>
    </source>
</evidence>
<evidence type="ECO:0000256" key="8">
    <source>
        <dbReference type="ARBA" id="ARBA00012387"/>
    </source>
</evidence>
<evidence type="ECO:0000313" key="25">
    <source>
        <dbReference type="Proteomes" id="UP000273143"/>
    </source>
</evidence>
<evidence type="ECO:0000256" key="6">
    <source>
        <dbReference type="ARBA" id="ARBA00011245"/>
    </source>
</evidence>
<dbReference type="PANTHER" id="PTHR46390">
    <property type="entry name" value="MANNOSE-1-PHOSPHATE GUANYLYLTRANSFERASE"/>
    <property type="match status" value="1"/>
</dbReference>
<dbReference type="InterPro" id="IPR006375">
    <property type="entry name" value="Man1P_GuaTrfase/Man6P_Isoase"/>
</dbReference>
<feature type="domain" description="Nucleotidyl transferase" evidence="21">
    <location>
        <begin position="10"/>
        <end position="288"/>
    </location>
</feature>
<comment type="catalytic activity">
    <reaction evidence="1">
        <text>D-mannose 6-phosphate = D-fructose 6-phosphate</text>
        <dbReference type="Rhea" id="RHEA:12356"/>
        <dbReference type="ChEBI" id="CHEBI:58735"/>
        <dbReference type="ChEBI" id="CHEBI:61527"/>
        <dbReference type="EC" id="5.3.1.8"/>
    </reaction>
</comment>
<reference evidence="25" key="1">
    <citation type="submission" date="2018-06" db="EMBL/GenBank/DDBJ databases">
        <title>Complete genome of Pseudomonas insecticola strain QZS01.</title>
        <authorList>
            <person name="Wang J."/>
            <person name="Su Q."/>
        </authorList>
    </citation>
    <scope>NUCLEOTIDE SEQUENCE [LARGE SCALE GENOMIC DNA]</scope>
    <source>
        <strain evidence="25">QZS01</strain>
    </source>
</reference>
<comment type="similarity">
    <text evidence="5 20">Belongs to the mannose-6-phosphate isomerase type 2 family.</text>
</comment>
<comment type="cofactor">
    <cofactor evidence="2">
        <name>Co(2+)</name>
        <dbReference type="ChEBI" id="CHEBI:48828"/>
    </cofactor>
</comment>
<evidence type="ECO:0000256" key="5">
    <source>
        <dbReference type="ARBA" id="ARBA00006115"/>
    </source>
</evidence>
<feature type="domain" description="MannoseP isomerase/GMP-like beta-helix" evidence="23">
    <location>
        <begin position="302"/>
        <end position="350"/>
    </location>
</feature>
<evidence type="ECO:0000256" key="15">
    <source>
        <dbReference type="ARBA" id="ARBA00023268"/>
    </source>
</evidence>
<dbReference type="InterPro" id="IPR001538">
    <property type="entry name" value="Man6P_isomerase-2_C"/>
</dbReference>
<keyword evidence="16" id="KW-0170">Cobalt</keyword>
<dbReference type="Pfam" id="PF00483">
    <property type="entry name" value="NTP_transferase"/>
    <property type="match status" value="1"/>
</dbReference>
<comment type="function">
    <text evidence="18">Produces a precursor for alginate polymerization. The alginate layer provides a protective barrier against host immune defenses and antibiotics.</text>
</comment>
<dbReference type="GO" id="GO:0004475">
    <property type="term" value="F:mannose-1-phosphate guanylyltransferase (GTP) activity"/>
    <property type="evidence" value="ECO:0007669"/>
    <property type="project" value="UniProtKB-EC"/>
</dbReference>
<keyword evidence="10 24" id="KW-0548">Nucleotidyltransferase</keyword>
<dbReference type="SUPFAM" id="SSF51182">
    <property type="entry name" value="RmlC-like cupins"/>
    <property type="match status" value="1"/>
</dbReference>
<dbReference type="Pfam" id="PF22640">
    <property type="entry name" value="ManC_GMP_beta-helix"/>
    <property type="match status" value="1"/>
</dbReference>
<keyword evidence="14 24" id="KW-0413">Isomerase</keyword>
<evidence type="ECO:0000259" key="22">
    <source>
        <dbReference type="Pfam" id="PF01050"/>
    </source>
</evidence>
<evidence type="ECO:0000256" key="12">
    <source>
        <dbReference type="ARBA" id="ARBA00022841"/>
    </source>
</evidence>
<dbReference type="Gene3D" id="3.90.550.10">
    <property type="entry name" value="Spore Coat Polysaccharide Biosynthesis Protein SpsA, Chain A"/>
    <property type="match status" value="1"/>
</dbReference>
<dbReference type="InterPro" id="IPR014710">
    <property type="entry name" value="RmlC-like_jellyroll"/>
</dbReference>
<organism evidence="24 25">
    <name type="scientific">Entomomonas moraniae</name>
    <dbReference type="NCBI Taxonomy" id="2213226"/>
    <lineage>
        <taxon>Bacteria</taxon>
        <taxon>Pseudomonadati</taxon>
        <taxon>Pseudomonadota</taxon>
        <taxon>Gammaproteobacteria</taxon>
        <taxon>Pseudomonadales</taxon>
        <taxon>Pseudomonadaceae</taxon>
        <taxon>Entomomonas</taxon>
    </lineage>
</organism>
<dbReference type="Gene3D" id="2.60.120.10">
    <property type="entry name" value="Jelly Rolls"/>
    <property type="match status" value="1"/>
</dbReference>
<dbReference type="GO" id="GO:0005525">
    <property type="term" value="F:GTP binding"/>
    <property type="evidence" value="ECO:0007669"/>
    <property type="project" value="UniProtKB-KW"/>
</dbReference>
<dbReference type="EMBL" id="CP029822">
    <property type="protein sequence ID" value="AZS50754.1"/>
    <property type="molecule type" value="Genomic_DNA"/>
</dbReference>
<dbReference type="FunFam" id="3.90.550.10:FF:000046">
    <property type="entry name" value="Mannose-1-phosphate guanylyltransferase (GDP)"/>
    <property type="match status" value="1"/>
</dbReference>
<dbReference type="EC" id="5.3.1.8" evidence="7"/>
<keyword evidence="25" id="KW-1185">Reference proteome</keyword>
<dbReference type="KEGG" id="emo:DM558_08150"/>
<sequence length="472" mass="52942">MLKMEQFVTPVIMSGGSGTRLWPLSRQARPKQFLALTSRYSLLQETIKRLAGVKKQTSIIICNEEHRFLVAEQLREIDQQATILLEPIGKNTAPAVALAAFKVAKENPEGILLVLAADHVIQNVNAFEKAIGRAILLAKQNYLVTLGVLPTAPEAGYGYIEQGKLLADDSYQVKQFIEKPSIEKAKHYLKSGGYYWNSGMFVFSAQAYLAELEKYQPTIYQCCQKAMQSTTIDIDFTRIDKEIFSECPSDSIDYAVMEKTDRAAMVTLDAGWSDIGSWSALWDTIDKDGNGNSTQGDVLLEQTTNSLVYASKRLVTTLGIDNMIVVETKDAVLVATKDKIQQVKSIVNTLQQQNREEIVNHTKVYRPWGFYDSIDVGERHQVKRITIKPGAKLSLQKHHHRAEHWVIVKGTAKIIKGSETYLLTEDQSTYIPIGEIHSLENPGKIALELIEVQSGSYLGEDDIIRLEDRYGR</sequence>
<dbReference type="InterPro" id="IPR049577">
    <property type="entry name" value="GMPP_N"/>
</dbReference>
<evidence type="ECO:0000256" key="18">
    <source>
        <dbReference type="ARBA" id="ARBA00057590"/>
    </source>
</evidence>
<dbReference type="UniPathway" id="UPA00126">
    <property type="reaction ID" value="UER00930"/>
</dbReference>
<keyword evidence="9 24" id="KW-0808">Transferase</keyword>
<feature type="domain" description="Mannose-6-phosphate isomerase type II C-terminal" evidence="22">
    <location>
        <begin position="353"/>
        <end position="468"/>
    </location>
</feature>
<proteinExistence type="inferred from homology"/>
<dbReference type="SUPFAM" id="SSF53448">
    <property type="entry name" value="Nucleotide-diphospho-sugar transferases"/>
    <property type="match status" value="1"/>
</dbReference>
<evidence type="ECO:0000256" key="16">
    <source>
        <dbReference type="ARBA" id="ARBA00023285"/>
    </source>
</evidence>
<keyword evidence="15" id="KW-0511">Multifunctional enzyme</keyword>
<evidence type="ECO:0000256" key="14">
    <source>
        <dbReference type="ARBA" id="ARBA00023235"/>
    </source>
</evidence>
<evidence type="ECO:0000256" key="7">
    <source>
        <dbReference type="ARBA" id="ARBA00011956"/>
    </source>
</evidence>
<comment type="pathway">
    <text evidence="3">Nucleotide-sugar biosynthesis; GDP-alpha-D-mannose biosynthesis; alpha-D-mannose 1-phosphate from D-fructose 6-phosphate: step 1/2.</text>
</comment>
<evidence type="ECO:0000256" key="2">
    <source>
        <dbReference type="ARBA" id="ARBA00001941"/>
    </source>
</evidence>
<dbReference type="GO" id="GO:0004476">
    <property type="term" value="F:mannose-6-phosphate isomerase activity"/>
    <property type="evidence" value="ECO:0007669"/>
    <property type="project" value="UniProtKB-EC"/>
</dbReference>
<accession>A0A3Q9JJ71</accession>
<comment type="catalytic activity">
    <reaction evidence="17">
        <text>alpha-D-mannose 1-phosphate + GTP + H(+) = GDP-alpha-D-mannose + diphosphate</text>
        <dbReference type="Rhea" id="RHEA:15229"/>
        <dbReference type="ChEBI" id="CHEBI:15378"/>
        <dbReference type="ChEBI" id="CHEBI:33019"/>
        <dbReference type="ChEBI" id="CHEBI:37565"/>
        <dbReference type="ChEBI" id="CHEBI:57527"/>
        <dbReference type="ChEBI" id="CHEBI:58409"/>
        <dbReference type="EC" id="2.7.7.13"/>
    </reaction>
</comment>
<dbReference type="InterPro" id="IPR054566">
    <property type="entry name" value="ManC/GMP-like_b-helix"/>
</dbReference>
<dbReference type="EC" id="2.7.7.13" evidence="8"/>
<gene>
    <name evidence="24" type="ORF">DM558_08150</name>
</gene>
<dbReference type="RefSeq" id="WP_127163332.1">
    <property type="nucleotide sequence ID" value="NZ_CP029822.1"/>
</dbReference>
<name>A0A3Q9JJ71_9GAMM</name>
<dbReference type="Proteomes" id="UP000273143">
    <property type="component" value="Chromosome"/>
</dbReference>
<protein>
    <recommendedName>
        <fullName evidence="19">Alginate biosynthesis protein AlgA</fullName>
        <ecNumber evidence="8">2.7.7.13</ecNumber>
        <ecNumber evidence="7">5.3.1.8</ecNumber>
    </recommendedName>
</protein>
<dbReference type="GO" id="GO:0042121">
    <property type="term" value="P:alginic acid biosynthetic process"/>
    <property type="evidence" value="ECO:0007669"/>
    <property type="project" value="UniProtKB-KW"/>
</dbReference>
<dbReference type="GO" id="GO:0009298">
    <property type="term" value="P:GDP-mannose biosynthetic process"/>
    <property type="evidence" value="ECO:0007669"/>
    <property type="project" value="UniProtKB-UniPathway"/>
</dbReference>
<evidence type="ECO:0000256" key="9">
    <source>
        <dbReference type="ARBA" id="ARBA00022679"/>
    </source>
</evidence>
<dbReference type="InterPro" id="IPR029044">
    <property type="entry name" value="Nucleotide-diphossugar_trans"/>
</dbReference>
<evidence type="ECO:0000256" key="1">
    <source>
        <dbReference type="ARBA" id="ARBA00000757"/>
    </source>
</evidence>
<dbReference type="PANTHER" id="PTHR46390:SF1">
    <property type="entry name" value="MANNOSE-1-PHOSPHATE GUANYLYLTRANSFERASE"/>
    <property type="match status" value="1"/>
</dbReference>
<dbReference type="InterPro" id="IPR051161">
    <property type="entry name" value="Mannose-6P_isomerase_type2"/>
</dbReference>